<dbReference type="AlphaFoldDB" id="A0AAW0CRJ6"/>
<keyword evidence="3" id="KW-1185">Reference proteome</keyword>
<feature type="region of interest" description="Disordered" evidence="1">
    <location>
        <begin position="1"/>
        <end position="25"/>
    </location>
</feature>
<protein>
    <submittedName>
        <fullName evidence="2">Slightly ste11-like protein</fullName>
    </submittedName>
</protein>
<feature type="region of interest" description="Disordered" evidence="1">
    <location>
        <begin position="264"/>
        <end position="290"/>
    </location>
</feature>
<name>A0AAW0CRJ6_9AGAR</name>
<evidence type="ECO:0000313" key="3">
    <source>
        <dbReference type="Proteomes" id="UP001383192"/>
    </source>
</evidence>
<evidence type="ECO:0000313" key="2">
    <source>
        <dbReference type="EMBL" id="KAK7041841.1"/>
    </source>
</evidence>
<accession>A0AAW0CRJ6</accession>
<dbReference type="EMBL" id="JAYKXP010000032">
    <property type="protein sequence ID" value="KAK7041841.1"/>
    <property type="molecule type" value="Genomic_DNA"/>
</dbReference>
<proteinExistence type="predicted"/>
<comment type="caution">
    <text evidence="2">The sequence shown here is derived from an EMBL/GenBank/DDBJ whole genome shotgun (WGS) entry which is preliminary data.</text>
</comment>
<evidence type="ECO:0000256" key="1">
    <source>
        <dbReference type="SAM" id="MobiDB-lite"/>
    </source>
</evidence>
<feature type="compositionally biased region" description="Polar residues" evidence="1">
    <location>
        <begin position="264"/>
        <end position="285"/>
    </location>
</feature>
<dbReference type="Proteomes" id="UP001383192">
    <property type="component" value="Unassembled WGS sequence"/>
</dbReference>
<reference evidence="2 3" key="1">
    <citation type="submission" date="2024-01" db="EMBL/GenBank/DDBJ databases">
        <title>A draft genome for a cacao thread blight-causing isolate of Paramarasmius palmivorus.</title>
        <authorList>
            <person name="Baruah I.K."/>
            <person name="Bukari Y."/>
            <person name="Amoako-Attah I."/>
            <person name="Meinhardt L.W."/>
            <person name="Bailey B.A."/>
            <person name="Cohen S.P."/>
        </authorList>
    </citation>
    <scope>NUCLEOTIDE SEQUENCE [LARGE SCALE GENOMIC DNA]</scope>
    <source>
        <strain evidence="2 3">GH-12</strain>
    </source>
</reference>
<feature type="compositionally biased region" description="Polar residues" evidence="1">
    <location>
        <begin position="9"/>
        <end position="24"/>
    </location>
</feature>
<organism evidence="2 3">
    <name type="scientific">Paramarasmius palmivorus</name>
    <dbReference type="NCBI Taxonomy" id="297713"/>
    <lineage>
        <taxon>Eukaryota</taxon>
        <taxon>Fungi</taxon>
        <taxon>Dikarya</taxon>
        <taxon>Basidiomycota</taxon>
        <taxon>Agaricomycotina</taxon>
        <taxon>Agaricomycetes</taxon>
        <taxon>Agaricomycetidae</taxon>
        <taxon>Agaricales</taxon>
        <taxon>Marasmiineae</taxon>
        <taxon>Marasmiaceae</taxon>
        <taxon>Paramarasmius</taxon>
    </lineage>
</organism>
<sequence length="415" mass="48213">MMAILEELPSSSTSRSTVNANCNNGIPAKRKRDDLDIKNTAIGSKRPRMNTSSFDIHGEQVPYEQPRGKQLFLPHLHHPLTSMNVLDVFEGSPRFHFVPLFCIVAIFNSLPRKALSKPKWKLMLELVREEVRKLTLGLVQELEGKRLEVQIWWVKVWDDLLREVRDDLLKKVREELLLEVQMQMQVKKRECKEVLAAAWKQVWEVFQEVRKEAWKQIRKPVLWAVLLKEVQKEFFEEVWRRVWNQTKHDFLERFNIERISAMSGPNPNHNEIDHNPSNAGHSEANQSEHDYIPDDPDDAQGGVIMFSRNSGVVISGGQFNNISGDQLNTSQFYVFGTPPYIPTFQFNSNMDRGNLMNVLEHTTRWISQRLLQTGRSLDISQLSQLALLLAYHSFQPQITQFIERALPRPHPLLLP</sequence>
<gene>
    <name evidence="2" type="primary">RFG1_5</name>
    <name evidence="2" type="ORF">VNI00_009130</name>
</gene>